<feature type="compositionally biased region" description="Basic and acidic residues" evidence="1">
    <location>
        <begin position="615"/>
        <end position="625"/>
    </location>
</feature>
<dbReference type="VEuPathDB" id="PiroplasmaDB:BEWA_024200"/>
<evidence type="ECO:0000313" key="3">
    <source>
        <dbReference type="Proteomes" id="UP000031512"/>
    </source>
</evidence>
<dbReference type="STRING" id="1537102.L0AX20"/>
<evidence type="ECO:0000256" key="1">
    <source>
        <dbReference type="SAM" id="MobiDB-lite"/>
    </source>
</evidence>
<dbReference type="OrthoDB" id="10254842at2759"/>
<dbReference type="eggNOG" id="KOG1366">
    <property type="taxonomic scope" value="Eukaryota"/>
</dbReference>
<keyword evidence="3" id="KW-1185">Reference proteome</keyword>
<gene>
    <name evidence="2" type="ORF">BEWA_024200</name>
</gene>
<feature type="compositionally biased region" description="Basic and acidic residues" evidence="1">
    <location>
        <begin position="566"/>
        <end position="575"/>
    </location>
</feature>
<feature type="compositionally biased region" description="Polar residues" evidence="1">
    <location>
        <begin position="713"/>
        <end position="745"/>
    </location>
</feature>
<organism evidence="2 3">
    <name type="scientific">Theileria equi strain WA</name>
    <dbReference type="NCBI Taxonomy" id="1537102"/>
    <lineage>
        <taxon>Eukaryota</taxon>
        <taxon>Sar</taxon>
        <taxon>Alveolata</taxon>
        <taxon>Apicomplexa</taxon>
        <taxon>Aconoidasida</taxon>
        <taxon>Piroplasmida</taxon>
        <taxon>Theileriidae</taxon>
        <taxon>Theileria</taxon>
    </lineage>
</organism>
<dbReference type="RefSeq" id="XP_004829237.1">
    <property type="nucleotide sequence ID" value="XM_004829180.1"/>
</dbReference>
<feature type="region of interest" description="Disordered" evidence="1">
    <location>
        <begin position="507"/>
        <end position="625"/>
    </location>
</feature>
<protein>
    <submittedName>
        <fullName evidence="2">Uncharacterized protein</fullName>
    </submittedName>
</protein>
<sequence>MEAEESASPVAVPTCVLDQPINRPKTKVSLSAYAFLFSEMVQYSMRIATKEIPFTQRPGGITAKKVNDPESVHGFHSYVHENNTPFILSKSLGGGEELGGNDVEGVTKVSIFYWDGDDSNPKKPLLLEIIKNNIDTEKEYYYKYGKDEREAGDQQHIWRHQNRDGSISLQSRLDERNLGINNVFPLDLENPEKRIQSTSNAAKDKGLERVSSVPQLTGTDYVVTEYRFINHDGNTRFSRVMYKKEKANGISVPFGITTNVRLYSSPVNGSTPPLMFEFVGLSGGNSTFFDSKDGRNWGKVINSDGFYDKNKSKDNPPPTELLTTKLDETLCSYYNAATIDLTKRHSGQYVTNKGYCCTGSHGSKRVSVISVQVSCTDSSHTSSKLTAYKHSVPNGKLAGIKFYLSSDDTKKDRKRITSRKLGLPIEGPVHVYAFYCKDNPILVYVENGGSGSPGWYRKNRSNDKWTPTSVLKDITPTNITDCKKWNRFVGLLNQLKCTQFKKCLNSESSELGRSEDSSGGEEENDIKLEESEPEEEKPPQEKDGKKGDRGPEGGTYVPVPPPKGPKPVDGDDSNHANEAGTASSQLGRDGAGKAEAREYLPGTLKAHPQLSQEPQKTDLQAKKDVLKSHENAQRTAAISSASTHDGIKRAYKVTAPGSILTVFDAAIGLAYAVLSLSAEQETDSVRSSDKAATNQPPSPPPRGPQGPGIRVTAENSDSLQAQDVSSPSSEGTQPNTTVLSNLGTTRTQSLYQESTADAPSTLESPASEKLAVTGPGLVLGGLGSWSIFGASSGTLAGSGAVGLAGYKLLKNSRDPWVRQI</sequence>
<feature type="compositionally biased region" description="Basic and acidic residues" evidence="1">
    <location>
        <begin position="525"/>
        <end position="551"/>
    </location>
</feature>
<feature type="region of interest" description="Disordered" evidence="1">
    <location>
        <begin position="683"/>
        <end position="745"/>
    </location>
</feature>
<dbReference type="Proteomes" id="UP000031512">
    <property type="component" value="Chromosome 1"/>
</dbReference>
<evidence type="ECO:0000313" key="2">
    <source>
        <dbReference type="EMBL" id="AFZ79571.1"/>
    </source>
</evidence>
<proteinExistence type="predicted"/>
<reference evidence="2 3" key="1">
    <citation type="journal article" date="2012" name="BMC Genomics">
        <title>Comparative genomic analysis and phylogenetic position of Theileria equi.</title>
        <authorList>
            <person name="Kappmeyer L.S."/>
            <person name="Thiagarajan M."/>
            <person name="Herndon D.R."/>
            <person name="Ramsay J.D."/>
            <person name="Caler E."/>
            <person name="Djikeng A."/>
            <person name="Gillespie J.J."/>
            <person name="Lau A.O."/>
            <person name="Roalson E.H."/>
            <person name="Silva J.C."/>
            <person name="Silva M.G."/>
            <person name="Suarez C.E."/>
            <person name="Ueti M.W."/>
            <person name="Nene V.M."/>
            <person name="Mealey R.H."/>
            <person name="Knowles D.P."/>
            <person name="Brayton K.A."/>
        </authorList>
    </citation>
    <scope>NUCLEOTIDE SEQUENCE [LARGE SCALE GENOMIC DNA]</scope>
    <source>
        <strain evidence="2 3">WA</strain>
    </source>
</reference>
<dbReference type="EMBL" id="CP001669">
    <property type="protein sequence ID" value="AFZ79571.1"/>
    <property type="molecule type" value="Genomic_DNA"/>
</dbReference>
<dbReference type="GeneID" id="15806192"/>
<name>L0AX20_THEEQ</name>
<dbReference type="KEGG" id="beq:BEWA_024200"/>
<dbReference type="AlphaFoldDB" id="L0AX20"/>
<accession>L0AX20</accession>